<name>A0ABR0W7L4_REHGL</name>
<keyword evidence="3" id="KW-0949">S-adenosyl-L-methionine</keyword>
<evidence type="ECO:0000256" key="2">
    <source>
        <dbReference type="ARBA" id="ARBA00022679"/>
    </source>
</evidence>
<organism evidence="5 6">
    <name type="scientific">Rehmannia glutinosa</name>
    <name type="common">Chinese foxglove</name>
    <dbReference type="NCBI Taxonomy" id="99300"/>
    <lineage>
        <taxon>Eukaryota</taxon>
        <taxon>Viridiplantae</taxon>
        <taxon>Streptophyta</taxon>
        <taxon>Embryophyta</taxon>
        <taxon>Tracheophyta</taxon>
        <taxon>Spermatophyta</taxon>
        <taxon>Magnoliopsida</taxon>
        <taxon>eudicotyledons</taxon>
        <taxon>Gunneridae</taxon>
        <taxon>Pentapetalae</taxon>
        <taxon>asterids</taxon>
        <taxon>lamiids</taxon>
        <taxon>Lamiales</taxon>
        <taxon>Orobanchaceae</taxon>
        <taxon>Rehmannieae</taxon>
        <taxon>Rehmannia</taxon>
    </lineage>
</organism>
<keyword evidence="6" id="KW-1185">Reference proteome</keyword>
<evidence type="ECO:0000313" key="5">
    <source>
        <dbReference type="EMBL" id="KAK6142621.1"/>
    </source>
</evidence>
<comment type="caution">
    <text evidence="5">The sequence shown here is derived from an EMBL/GenBank/DDBJ whole genome shotgun (WGS) entry which is preliminary data.</text>
</comment>
<dbReference type="PANTHER" id="PTHR11746">
    <property type="entry name" value="O-METHYLTRANSFERASE"/>
    <property type="match status" value="1"/>
</dbReference>
<dbReference type="InterPro" id="IPR016461">
    <property type="entry name" value="COMT-like"/>
</dbReference>
<evidence type="ECO:0000256" key="1">
    <source>
        <dbReference type="ARBA" id="ARBA00022603"/>
    </source>
</evidence>
<keyword evidence="2" id="KW-0808">Transferase</keyword>
<dbReference type="PROSITE" id="PS51683">
    <property type="entry name" value="SAM_OMT_II"/>
    <property type="match status" value="1"/>
</dbReference>
<dbReference type="SUPFAM" id="SSF53335">
    <property type="entry name" value="S-adenosyl-L-methionine-dependent methyltransferases"/>
    <property type="match status" value="1"/>
</dbReference>
<evidence type="ECO:0000313" key="6">
    <source>
        <dbReference type="Proteomes" id="UP001318860"/>
    </source>
</evidence>
<feature type="domain" description="O-methyltransferase C-terminal" evidence="4">
    <location>
        <begin position="58"/>
        <end position="233"/>
    </location>
</feature>
<reference evidence="5 6" key="1">
    <citation type="journal article" date="2021" name="Comput. Struct. Biotechnol. J.">
        <title>De novo genome assembly of the potent medicinal plant Rehmannia glutinosa using nanopore technology.</title>
        <authorList>
            <person name="Ma L."/>
            <person name="Dong C."/>
            <person name="Song C."/>
            <person name="Wang X."/>
            <person name="Zheng X."/>
            <person name="Niu Y."/>
            <person name="Chen S."/>
            <person name="Feng W."/>
        </authorList>
    </citation>
    <scope>NUCLEOTIDE SEQUENCE [LARGE SCALE GENOMIC DNA]</scope>
    <source>
        <strain evidence="5">DH-2019</strain>
    </source>
</reference>
<protein>
    <recommendedName>
        <fullName evidence="4">O-methyltransferase C-terminal domain-containing protein</fullName>
    </recommendedName>
</protein>
<sequence length="244" mass="27265">MSEDRKENEDDYCLTPASRLLLRDEPFSMAPLARVKLAPILIDPWLELLISALPGEWFRNDCSSSFVTKYGATFWEYIGIEERFNRMFNEAMASDARFVASVLTRECKQVFEGLKSMVDVGGGTGLVYVSKGIADVFPDMNCIVLDLPRVVGGLEGDKNLTGMDPLHLGGKSLASQGVKKKTVVLHDWTDEESVKLLAKCKEAIISSKNNGGKLIIVEMIVDDKKEEDEATETKLFFFCWLHSL</sequence>
<dbReference type="Pfam" id="PF00891">
    <property type="entry name" value="Methyltransf_2"/>
    <property type="match status" value="1"/>
</dbReference>
<dbReference type="Proteomes" id="UP001318860">
    <property type="component" value="Unassembled WGS sequence"/>
</dbReference>
<evidence type="ECO:0000256" key="3">
    <source>
        <dbReference type="ARBA" id="ARBA00022691"/>
    </source>
</evidence>
<proteinExistence type="predicted"/>
<dbReference type="InterPro" id="IPR001077">
    <property type="entry name" value="COMT_C"/>
</dbReference>
<evidence type="ECO:0000259" key="4">
    <source>
        <dbReference type="Pfam" id="PF00891"/>
    </source>
</evidence>
<accession>A0ABR0W7L4</accession>
<dbReference type="Gene3D" id="3.40.50.150">
    <property type="entry name" value="Vaccinia Virus protein VP39"/>
    <property type="match status" value="1"/>
</dbReference>
<gene>
    <name evidence="5" type="ORF">DH2020_022969</name>
</gene>
<keyword evidence="1" id="KW-0489">Methyltransferase</keyword>
<dbReference type="InterPro" id="IPR029063">
    <property type="entry name" value="SAM-dependent_MTases_sf"/>
</dbReference>
<dbReference type="EMBL" id="JABTTQ020000013">
    <property type="protein sequence ID" value="KAK6142621.1"/>
    <property type="molecule type" value="Genomic_DNA"/>
</dbReference>